<evidence type="ECO:0000259" key="3">
    <source>
        <dbReference type="PROSITE" id="PS50110"/>
    </source>
</evidence>
<protein>
    <submittedName>
        <fullName evidence="4">Response regulator containing a CheY-like receiver domain and a GGDEF domain</fullName>
    </submittedName>
</protein>
<proteinExistence type="predicted"/>
<dbReference type="Pfam" id="PF14332">
    <property type="entry name" value="DUF4388"/>
    <property type="match status" value="1"/>
</dbReference>
<evidence type="ECO:0000313" key="5">
    <source>
        <dbReference type="Proteomes" id="UP000320055"/>
    </source>
</evidence>
<dbReference type="AlphaFoldDB" id="A0A563W3D0"/>
<dbReference type="SMART" id="SM00448">
    <property type="entry name" value="REC"/>
    <property type="match status" value="1"/>
</dbReference>
<dbReference type="InterPro" id="IPR024186">
    <property type="entry name" value="Sig_transdc_resp-reg_PatA"/>
</dbReference>
<dbReference type="InterPro" id="IPR050595">
    <property type="entry name" value="Bact_response_regulator"/>
</dbReference>
<dbReference type="RefSeq" id="WP_144867393.1">
    <property type="nucleotide sequence ID" value="NZ_LR213829.1"/>
</dbReference>
<feature type="modified residue" description="4-aspartylphosphate" evidence="2">
    <location>
        <position position="352"/>
    </location>
</feature>
<name>A0A563W3D0_9CYAN</name>
<dbReference type="SUPFAM" id="SSF52172">
    <property type="entry name" value="CheY-like"/>
    <property type="match status" value="1"/>
</dbReference>
<gene>
    <name evidence="4" type="ORF">H1P_700013</name>
</gene>
<evidence type="ECO:0000256" key="2">
    <source>
        <dbReference type="PROSITE-ProRule" id="PRU00169"/>
    </source>
</evidence>
<accession>A0A563W3D0</accession>
<keyword evidence="5" id="KW-1185">Reference proteome</keyword>
<dbReference type="Pfam" id="PF00072">
    <property type="entry name" value="Response_reg"/>
    <property type="match status" value="1"/>
</dbReference>
<dbReference type="InterPro" id="IPR025497">
    <property type="entry name" value="PatA-like_N"/>
</dbReference>
<dbReference type="PANTHER" id="PTHR44591:SF23">
    <property type="entry name" value="CHEY SUBFAMILY"/>
    <property type="match status" value="1"/>
</dbReference>
<dbReference type="PIRSF" id="PIRSF005897">
    <property type="entry name" value="RR_PatA"/>
    <property type="match status" value="1"/>
</dbReference>
<reference evidence="4 5" key="1">
    <citation type="submission" date="2019-01" db="EMBL/GenBank/DDBJ databases">
        <authorList>
            <person name="Brito A."/>
        </authorList>
    </citation>
    <scope>NUCLEOTIDE SEQUENCE [LARGE SCALE GENOMIC DNA]</scope>
    <source>
        <strain evidence="4">1</strain>
    </source>
</reference>
<evidence type="ECO:0000256" key="1">
    <source>
        <dbReference type="ARBA" id="ARBA00022553"/>
    </source>
</evidence>
<dbReference type="OrthoDB" id="417415at2"/>
<evidence type="ECO:0000313" key="4">
    <source>
        <dbReference type="EMBL" id="VEP18201.1"/>
    </source>
</evidence>
<dbReference type="InterPro" id="IPR001789">
    <property type="entry name" value="Sig_transdc_resp-reg_receiver"/>
</dbReference>
<dbReference type="EMBL" id="CAACVJ010000668">
    <property type="protein sequence ID" value="VEP18201.1"/>
    <property type="molecule type" value="Genomic_DNA"/>
</dbReference>
<dbReference type="InterPro" id="IPR011006">
    <property type="entry name" value="CheY-like_superfamily"/>
</dbReference>
<organism evidence="4 5">
    <name type="scientific">Hyella patelloides LEGE 07179</name>
    <dbReference type="NCBI Taxonomy" id="945734"/>
    <lineage>
        <taxon>Bacteria</taxon>
        <taxon>Bacillati</taxon>
        <taxon>Cyanobacteriota</taxon>
        <taxon>Cyanophyceae</taxon>
        <taxon>Pleurocapsales</taxon>
        <taxon>Hyellaceae</taxon>
        <taxon>Hyella</taxon>
    </lineage>
</organism>
<feature type="domain" description="Response regulatory" evidence="3">
    <location>
        <begin position="303"/>
        <end position="419"/>
    </location>
</feature>
<dbReference type="PROSITE" id="PS50110">
    <property type="entry name" value="RESPONSE_REGULATORY"/>
    <property type="match status" value="1"/>
</dbReference>
<dbReference type="Gene3D" id="3.40.50.2300">
    <property type="match status" value="1"/>
</dbReference>
<keyword evidence="1 2" id="KW-0597">Phosphoprotein</keyword>
<sequence length="420" mass="48159">MEQDITRASDVTIENLLKHLANSKAKGCLQVSCDTFSSVSFFLYFWEGKLYYATNSLAPFERLERHLRRLSNQNSHLSNRVIKEVRQKVNNSVDAYIENPSDYQGILWLASGKTELQPTEIITLLRRLVREVIESLLCLPEPLIYKFVKQPHPLTELCSFDVNSYIDQCQKRIQAWQIFTTHVQSTYERLYLASEGTNNIPNLTAEQNQTLCKLLKGLNFRQISALIDKDELIVARLLYPAIIDGSVIIRSPKQPFDKLPDLPVENLFENITAEPEDWSITGGESKQNADGKETIQIIDKQWRIACIDDSTAIQEKIQKILEHNMFLVAKITKPMNALAELMEFKPQVIFLDIDMPQISGYELCSLLRNHHEFKTTPIVMLTGERGLVNLTKSKLVGATDYLVKPFNQSSLFNVLFKYIN</sequence>
<dbReference type="Proteomes" id="UP000320055">
    <property type="component" value="Unassembled WGS sequence"/>
</dbReference>
<dbReference type="GO" id="GO:0000160">
    <property type="term" value="P:phosphorelay signal transduction system"/>
    <property type="evidence" value="ECO:0007669"/>
    <property type="project" value="InterPro"/>
</dbReference>
<dbReference type="PANTHER" id="PTHR44591">
    <property type="entry name" value="STRESS RESPONSE REGULATOR PROTEIN 1"/>
    <property type="match status" value="1"/>
</dbReference>